<feature type="transmembrane region" description="Helical" evidence="1">
    <location>
        <begin position="115"/>
        <end position="142"/>
    </location>
</feature>
<protein>
    <recommendedName>
        <fullName evidence="3">Stage II sporulation protein M</fullName>
    </recommendedName>
</protein>
<feature type="transmembrane region" description="Helical" evidence="1">
    <location>
        <begin position="163"/>
        <end position="184"/>
    </location>
</feature>
<dbReference type="AlphaFoldDB" id="A0A7J2U7A5"/>
<gene>
    <name evidence="2" type="ORF">ENO26_11150</name>
</gene>
<evidence type="ECO:0008006" key="3">
    <source>
        <dbReference type="Google" id="ProtNLM"/>
    </source>
</evidence>
<keyword evidence="1" id="KW-0812">Transmembrane</keyword>
<feature type="transmembrane region" description="Helical" evidence="1">
    <location>
        <begin position="76"/>
        <end position="95"/>
    </location>
</feature>
<name>A0A7J2U7A5_9CREN</name>
<feature type="transmembrane region" description="Helical" evidence="1">
    <location>
        <begin position="52"/>
        <end position="69"/>
    </location>
</feature>
<sequence>MNLLSKFVRDLPLFFAIALLTIFLLSIIALYLPPPEETISEFREAGKELKEMINISSFTIRAIMIFLNNARVNTMLAVPFLSIIMYPTMVIATAWTLRIALLEISNNTAALQESLYQAIIVLLISPHTYLEMLSYSITFTCSNKLMIALLRDLRKRKRIAEDIILYYVLAIAISFSLLFTAAFVESYLISISE</sequence>
<dbReference type="EMBL" id="DSEU01000079">
    <property type="protein sequence ID" value="HEM68092.1"/>
    <property type="molecule type" value="Genomic_DNA"/>
</dbReference>
<evidence type="ECO:0000313" key="2">
    <source>
        <dbReference type="EMBL" id="HEM68092.1"/>
    </source>
</evidence>
<keyword evidence="1" id="KW-0472">Membrane</keyword>
<organism evidence="2">
    <name type="scientific">Ignisphaera aggregans</name>
    <dbReference type="NCBI Taxonomy" id="334771"/>
    <lineage>
        <taxon>Archaea</taxon>
        <taxon>Thermoproteota</taxon>
        <taxon>Thermoprotei</taxon>
        <taxon>Desulfurococcales</taxon>
        <taxon>Desulfurococcaceae</taxon>
        <taxon>Ignisphaera</taxon>
    </lineage>
</organism>
<comment type="caution">
    <text evidence="2">The sequence shown here is derived from an EMBL/GenBank/DDBJ whole genome shotgun (WGS) entry which is preliminary data.</text>
</comment>
<dbReference type="Pfam" id="PF01944">
    <property type="entry name" value="SpoIIM"/>
    <property type="match status" value="1"/>
</dbReference>
<proteinExistence type="predicted"/>
<feature type="transmembrane region" description="Helical" evidence="1">
    <location>
        <begin position="12"/>
        <end position="32"/>
    </location>
</feature>
<reference evidence="2" key="1">
    <citation type="journal article" date="2020" name="mSystems">
        <title>Genome- and Community-Level Interaction Insights into Carbon Utilization and Element Cycling Functions of Hydrothermarchaeota in Hydrothermal Sediment.</title>
        <authorList>
            <person name="Zhou Z."/>
            <person name="Liu Y."/>
            <person name="Xu W."/>
            <person name="Pan J."/>
            <person name="Luo Z.H."/>
            <person name="Li M."/>
        </authorList>
    </citation>
    <scope>NUCLEOTIDE SEQUENCE [LARGE SCALE GENOMIC DNA]</scope>
    <source>
        <strain evidence="2">SpSt-125</strain>
    </source>
</reference>
<evidence type="ECO:0000256" key="1">
    <source>
        <dbReference type="SAM" id="Phobius"/>
    </source>
</evidence>
<keyword evidence="1" id="KW-1133">Transmembrane helix</keyword>
<accession>A0A7J2U7A5</accession>
<dbReference type="InterPro" id="IPR002798">
    <property type="entry name" value="SpoIIM-like"/>
</dbReference>